<dbReference type="CDD" id="cd01433">
    <property type="entry name" value="Ribosomal_L16_L10e"/>
    <property type="match status" value="1"/>
</dbReference>
<dbReference type="GO" id="GO:0032543">
    <property type="term" value="P:mitochondrial translation"/>
    <property type="evidence" value="ECO:0007669"/>
    <property type="project" value="TreeGrafter"/>
</dbReference>
<dbReference type="Proteomes" id="UP001428341">
    <property type="component" value="Unassembled WGS sequence"/>
</dbReference>
<proteinExistence type="inferred from homology"/>
<dbReference type="PROSITE" id="PS00701">
    <property type="entry name" value="RIBOSOMAL_L16_2"/>
    <property type="match status" value="1"/>
</dbReference>
<dbReference type="InterPro" id="IPR016180">
    <property type="entry name" value="Ribosomal_uL16_dom"/>
</dbReference>
<dbReference type="GO" id="GO:0019843">
    <property type="term" value="F:rRNA binding"/>
    <property type="evidence" value="ECO:0007669"/>
    <property type="project" value="InterPro"/>
</dbReference>
<dbReference type="GO" id="GO:0005762">
    <property type="term" value="C:mitochondrial large ribosomal subunit"/>
    <property type="evidence" value="ECO:0007669"/>
    <property type="project" value="TreeGrafter"/>
</dbReference>
<dbReference type="InterPro" id="IPR000114">
    <property type="entry name" value="Ribosomal_uL16_bact-type"/>
</dbReference>
<reference evidence="6 7" key="1">
    <citation type="submission" date="2024-05" db="EMBL/GenBank/DDBJ databases">
        <title>Haplotype-resolved chromosome-level genome assembly of Huyou (Citrus changshanensis).</title>
        <authorList>
            <person name="Miao C."/>
            <person name="Chen W."/>
            <person name="Wu Y."/>
            <person name="Wang L."/>
            <person name="Zhao S."/>
            <person name="Grierson D."/>
            <person name="Xu C."/>
            <person name="Chen K."/>
        </authorList>
    </citation>
    <scope>NUCLEOTIDE SEQUENCE [LARGE SCALE GENOMIC DNA]</scope>
    <source>
        <strain evidence="6">01-14</strain>
        <tissue evidence="6">Leaf</tissue>
    </source>
</reference>
<keyword evidence="7" id="KW-1185">Reference proteome</keyword>
<organism evidence="6 7">
    <name type="scientific">Citrus x changshan-huyou</name>
    <dbReference type="NCBI Taxonomy" id="2935761"/>
    <lineage>
        <taxon>Eukaryota</taxon>
        <taxon>Viridiplantae</taxon>
        <taxon>Streptophyta</taxon>
        <taxon>Embryophyta</taxon>
        <taxon>Tracheophyta</taxon>
        <taxon>Spermatophyta</taxon>
        <taxon>Magnoliopsida</taxon>
        <taxon>eudicotyledons</taxon>
        <taxon>Gunneridae</taxon>
        <taxon>Pentapetalae</taxon>
        <taxon>rosids</taxon>
        <taxon>malvids</taxon>
        <taxon>Sapindales</taxon>
        <taxon>Rutaceae</taxon>
        <taxon>Aurantioideae</taxon>
        <taxon>Citrus</taxon>
    </lineage>
</organism>
<dbReference type="NCBIfam" id="TIGR01164">
    <property type="entry name" value="rplP_bact"/>
    <property type="match status" value="1"/>
</dbReference>
<sequence length="258" mass="28385">MEGFMLGDGAGEPANFFLRNIHPISSDPGCDMVPKDELDMDSSNKRKVSHYLAGKICGHEIGIKWKRIDWVVESWLIRRTLPGLEMPRILLKERGAFGNADTGGAWLSSARTTTDDKLEEGEDDVKSSCPLCPGRHTCYNGRDKGSRSREGELTPKTRPQFGLQAATRLQSEIASNYRSSILFHGVELGDGSLLSFLDDKPVTLRPTETRMGSGKGSPEYWVAVVKPGRILYEMSGVAENIARKAISIAASKMPIRTS</sequence>
<dbReference type="PANTHER" id="PTHR12220">
    <property type="entry name" value="50S/60S RIBOSOMAL PROTEIN L16"/>
    <property type="match status" value="1"/>
</dbReference>
<dbReference type="Pfam" id="PF05695">
    <property type="entry name" value="Ycf2"/>
    <property type="match status" value="1"/>
</dbReference>
<protein>
    <recommendedName>
        <fullName evidence="5">Ycf2 N-terminal domain-containing protein</fullName>
    </recommendedName>
</protein>
<dbReference type="Gene3D" id="3.90.1170.10">
    <property type="entry name" value="Ribosomal protein L10e/L16"/>
    <property type="match status" value="1"/>
</dbReference>
<keyword evidence="2 4" id="KW-0689">Ribosomal protein</keyword>
<gene>
    <name evidence="6" type="ORF">WN944_010672</name>
</gene>
<evidence type="ECO:0000256" key="1">
    <source>
        <dbReference type="ARBA" id="ARBA00008931"/>
    </source>
</evidence>
<dbReference type="InterPro" id="IPR020798">
    <property type="entry name" value="Ribosomal_uL16_CS"/>
</dbReference>
<dbReference type="Pfam" id="PF00252">
    <property type="entry name" value="Ribosomal_L16"/>
    <property type="match status" value="1"/>
</dbReference>
<keyword evidence="3 4" id="KW-0687">Ribonucleoprotein</keyword>
<name>A0AAP0QXH4_9ROSI</name>
<evidence type="ECO:0000256" key="4">
    <source>
        <dbReference type="RuleBase" id="RU004413"/>
    </source>
</evidence>
<accession>A0AAP0QXH4</accession>
<dbReference type="InterPro" id="IPR036920">
    <property type="entry name" value="Ribosomal_uL16_sf"/>
</dbReference>
<dbReference type="PANTHER" id="PTHR12220:SF13">
    <property type="entry name" value="LARGE RIBOSOMAL SUBUNIT PROTEIN UL16M"/>
    <property type="match status" value="1"/>
</dbReference>
<comment type="caution">
    <text evidence="6">The sequence shown here is derived from an EMBL/GenBank/DDBJ whole genome shotgun (WGS) entry which is preliminary data.</text>
</comment>
<dbReference type="SUPFAM" id="SSF54686">
    <property type="entry name" value="Ribosomal protein L16p/L10e"/>
    <property type="match status" value="1"/>
</dbReference>
<evidence type="ECO:0000313" key="6">
    <source>
        <dbReference type="EMBL" id="KAK9222238.1"/>
    </source>
</evidence>
<feature type="domain" description="Ycf2 N-terminal" evidence="5">
    <location>
        <begin position="20"/>
        <end position="46"/>
    </location>
</feature>
<evidence type="ECO:0000259" key="5">
    <source>
        <dbReference type="Pfam" id="PF05695"/>
    </source>
</evidence>
<dbReference type="InterPro" id="IPR047873">
    <property type="entry name" value="Ribosomal_uL16"/>
</dbReference>
<dbReference type="GO" id="GO:0003735">
    <property type="term" value="F:structural constituent of ribosome"/>
    <property type="evidence" value="ECO:0007669"/>
    <property type="project" value="InterPro"/>
</dbReference>
<evidence type="ECO:0000256" key="3">
    <source>
        <dbReference type="ARBA" id="ARBA00023274"/>
    </source>
</evidence>
<dbReference type="PRINTS" id="PR00060">
    <property type="entry name" value="RIBOSOMALL16"/>
</dbReference>
<dbReference type="EMBL" id="JBCGBO010000002">
    <property type="protein sequence ID" value="KAK9222238.1"/>
    <property type="molecule type" value="Genomic_DNA"/>
</dbReference>
<comment type="similarity">
    <text evidence="1 4">Belongs to the universal ribosomal protein uL16 family.</text>
</comment>
<evidence type="ECO:0000313" key="7">
    <source>
        <dbReference type="Proteomes" id="UP001428341"/>
    </source>
</evidence>
<evidence type="ECO:0000256" key="2">
    <source>
        <dbReference type="ARBA" id="ARBA00022980"/>
    </source>
</evidence>
<dbReference type="InterPro" id="IPR056777">
    <property type="entry name" value="Ycf2_N"/>
</dbReference>
<dbReference type="AlphaFoldDB" id="A0AAP0QXH4"/>